<dbReference type="InterPro" id="IPR036291">
    <property type="entry name" value="NAD(P)-bd_dom_sf"/>
</dbReference>
<gene>
    <name evidence="2" type="ORF">GA0061098_1018171</name>
</gene>
<sequence length="298" mass="31952">MRRVLVTGASGFIGRALLPVLAGRGFEVHGIARSSQPAMSGVSWHAADLLTEAGRVHALSASRPTHLVHLAWEVRPGRYREDPVNRLWAEASIDLLSRARACGTKRILGIGSCLEYGPQSGPCEERTSQCRPTTLYGQAKLATAEAYIAAGAAWGRVFVPFGPHEPEARLIPSLIRSLRAGANFDCSHGGQLRDFVYVDDLAQMIAAMLDSELSGVVNLASGETRSLRSVIEHVAGLLKARHLVRFGVVDATGVDAEPIIAADVRRLRGVTAAVPIIGFEAGAARDLAWWIDRLPGRG</sequence>
<accession>A0A1C3XM25</accession>
<keyword evidence="3" id="KW-1185">Reference proteome</keyword>
<dbReference type="RefSeq" id="WP_091964809.1">
    <property type="nucleotide sequence ID" value="NZ_FMAI01000018.1"/>
</dbReference>
<dbReference type="InterPro" id="IPR050177">
    <property type="entry name" value="Lipid_A_modif_metabolic_enz"/>
</dbReference>
<name>A0A1C3XM25_9BRAD</name>
<dbReference type="PANTHER" id="PTHR43245:SF13">
    <property type="entry name" value="UDP-D-APIOSE_UDP-D-XYLOSE SYNTHASE 2"/>
    <property type="match status" value="1"/>
</dbReference>
<organism evidence="2 3">
    <name type="scientific">Bradyrhizobium shewense</name>
    <dbReference type="NCBI Taxonomy" id="1761772"/>
    <lineage>
        <taxon>Bacteria</taxon>
        <taxon>Pseudomonadati</taxon>
        <taxon>Pseudomonadota</taxon>
        <taxon>Alphaproteobacteria</taxon>
        <taxon>Hyphomicrobiales</taxon>
        <taxon>Nitrobacteraceae</taxon>
        <taxon>Bradyrhizobium</taxon>
    </lineage>
</organism>
<dbReference type="PANTHER" id="PTHR43245">
    <property type="entry name" value="BIFUNCTIONAL POLYMYXIN RESISTANCE PROTEIN ARNA"/>
    <property type="match status" value="1"/>
</dbReference>
<dbReference type="SUPFAM" id="SSF51735">
    <property type="entry name" value="NAD(P)-binding Rossmann-fold domains"/>
    <property type="match status" value="1"/>
</dbReference>
<dbReference type="CDD" id="cd08946">
    <property type="entry name" value="SDR_e"/>
    <property type="match status" value="1"/>
</dbReference>
<dbReference type="Gene3D" id="3.40.50.720">
    <property type="entry name" value="NAD(P)-binding Rossmann-like Domain"/>
    <property type="match status" value="1"/>
</dbReference>
<evidence type="ECO:0000259" key="1">
    <source>
        <dbReference type="Pfam" id="PF01370"/>
    </source>
</evidence>
<proteinExistence type="predicted"/>
<dbReference type="AlphaFoldDB" id="A0A1C3XM25"/>
<feature type="domain" description="NAD-dependent epimerase/dehydratase" evidence="1">
    <location>
        <begin position="4"/>
        <end position="218"/>
    </location>
</feature>
<protein>
    <submittedName>
        <fullName evidence="2">Nucleoside-diphosphate-sugar epimerase</fullName>
    </submittedName>
</protein>
<evidence type="ECO:0000313" key="3">
    <source>
        <dbReference type="Proteomes" id="UP000199184"/>
    </source>
</evidence>
<reference evidence="3" key="1">
    <citation type="submission" date="2016-08" db="EMBL/GenBank/DDBJ databases">
        <authorList>
            <person name="Varghese N."/>
            <person name="Submissions Spin"/>
        </authorList>
    </citation>
    <scope>NUCLEOTIDE SEQUENCE [LARGE SCALE GENOMIC DNA]</scope>
    <source>
        <strain evidence="3">ERR11</strain>
    </source>
</reference>
<dbReference type="Pfam" id="PF01370">
    <property type="entry name" value="Epimerase"/>
    <property type="match status" value="1"/>
</dbReference>
<evidence type="ECO:0000313" key="2">
    <source>
        <dbReference type="EMBL" id="SCB53195.1"/>
    </source>
</evidence>
<dbReference type="EMBL" id="FMAI01000018">
    <property type="protein sequence ID" value="SCB53195.1"/>
    <property type="molecule type" value="Genomic_DNA"/>
</dbReference>
<dbReference type="Proteomes" id="UP000199184">
    <property type="component" value="Unassembled WGS sequence"/>
</dbReference>
<dbReference type="InterPro" id="IPR001509">
    <property type="entry name" value="Epimerase_deHydtase"/>
</dbReference>